<dbReference type="EC" id="2.7.8.5" evidence="2"/>
<protein>
    <submittedName>
        <fullName evidence="2">CDP-diacylglycerol--glycerol-3-phosphate 3-phosphatidyltransferase</fullName>
        <ecNumber evidence="2">2.7.8.5</ecNumber>
    </submittedName>
</protein>
<feature type="transmembrane region" description="Helical" evidence="1">
    <location>
        <begin position="35"/>
        <end position="52"/>
    </location>
</feature>
<keyword evidence="2" id="KW-0808">Transferase</keyword>
<organism evidence="2 3">
    <name type="scientific">Sphaerotilus montanus</name>
    <dbReference type="NCBI Taxonomy" id="522889"/>
    <lineage>
        <taxon>Bacteria</taxon>
        <taxon>Pseudomonadati</taxon>
        <taxon>Pseudomonadota</taxon>
        <taxon>Betaproteobacteria</taxon>
        <taxon>Burkholderiales</taxon>
        <taxon>Sphaerotilaceae</taxon>
        <taxon>Sphaerotilus</taxon>
    </lineage>
</organism>
<sequence>MNLSFSVYDLKPRFQQALRPLLASLVRRGVTPNQITVLAMALSLAYGVVLALHPANRWLWGLFPVAMLLRMALNAVDGMLATATGQKTALGALLNEMGDQLSDVALYLPFALVAQVRAPMLVIVVAAALLAEFAGVLAVLIGADRRFDGPMGKSDRAVVFGLMGLLVAGGARADWFDGLLMLTLVLLVWTTVNRLRQALRAVARGAPRTP</sequence>
<keyword evidence="1" id="KW-1133">Transmembrane helix</keyword>
<evidence type="ECO:0000313" key="3">
    <source>
        <dbReference type="Proteomes" id="UP000518288"/>
    </source>
</evidence>
<dbReference type="EMBL" id="JACCFH010000001">
    <property type="protein sequence ID" value="NYG34738.1"/>
    <property type="molecule type" value="Genomic_DNA"/>
</dbReference>
<dbReference type="AlphaFoldDB" id="A0A7Y9U750"/>
<reference evidence="2 3" key="1">
    <citation type="submission" date="2020-07" db="EMBL/GenBank/DDBJ databases">
        <title>Genomic Encyclopedia of Archaeal and Bacterial Type Strains, Phase II (KMG-II): from individual species to whole genera.</title>
        <authorList>
            <person name="Goeker M."/>
        </authorList>
    </citation>
    <scope>NUCLEOTIDE SEQUENCE [LARGE SCALE GENOMIC DNA]</scope>
    <source>
        <strain evidence="2 3">DSM 21226</strain>
    </source>
</reference>
<dbReference type="Proteomes" id="UP000518288">
    <property type="component" value="Unassembled WGS sequence"/>
</dbReference>
<dbReference type="GO" id="GO:0008654">
    <property type="term" value="P:phospholipid biosynthetic process"/>
    <property type="evidence" value="ECO:0007669"/>
    <property type="project" value="InterPro"/>
</dbReference>
<keyword evidence="3" id="KW-1185">Reference proteome</keyword>
<accession>A0A7Y9U750</accession>
<dbReference type="InterPro" id="IPR000462">
    <property type="entry name" value="CDP-OH_P_trans"/>
</dbReference>
<feature type="transmembrane region" description="Helical" evidence="1">
    <location>
        <begin position="59"/>
        <end position="76"/>
    </location>
</feature>
<feature type="transmembrane region" description="Helical" evidence="1">
    <location>
        <begin position="118"/>
        <end position="143"/>
    </location>
</feature>
<keyword evidence="1" id="KW-0472">Membrane</keyword>
<dbReference type="GO" id="GO:0008444">
    <property type="term" value="F:CDP-diacylglycerol-glycerol-3-phosphate 3-phosphatidyltransferase activity"/>
    <property type="evidence" value="ECO:0007669"/>
    <property type="project" value="UniProtKB-EC"/>
</dbReference>
<gene>
    <name evidence="2" type="ORF">BDD16_003724</name>
</gene>
<dbReference type="Pfam" id="PF01066">
    <property type="entry name" value="CDP-OH_P_transf"/>
    <property type="match status" value="1"/>
</dbReference>
<evidence type="ECO:0000256" key="1">
    <source>
        <dbReference type="SAM" id="Phobius"/>
    </source>
</evidence>
<feature type="transmembrane region" description="Helical" evidence="1">
    <location>
        <begin position="179"/>
        <end position="195"/>
    </location>
</feature>
<keyword evidence="1" id="KW-0812">Transmembrane</keyword>
<proteinExistence type="predicted"/>
<feature type="transmembrane region" description="Helical" evidence="1">
    <location>
        <begin position="155"/>
        <end position="173"/>
    </location>
</feature>
<dbReference type="Gene3D" id="1.20.120.1760">
    <property type="match status" value="1"/>
</dbReference>
<dbReference type="RefSeq" id="WP_179635343.1">
    <property type="nucleotide sequence ID" value="NZ_JACCFH010000001.1"/>
</dbReference>
<name>A0A7Y9U750_9BURK</name>
<comment type="caution">
    <text evidence="2">The sequence shown here is derived from an EMBL/GenBank/DDBJ whole genome shotgun (WGS) entry which is preliminary data.</text>
</comment>
<dbReference type="GO" id="GO:0016020">
    <property type="term" value="C:membrane"/>
    <property type="evidence" value="ECO:0007669"/>
    <property type="project" value="InterPro"/>
</dbReference>
<dbReference type="InterPro" id="IPR043130">
    <property type="entry name" value="CDP-OH_PTrfase_TM_dom"/>
</dbReference>
<evidence type="ECO:0000313" key="2">
    <source>
        <dbReference type="EMBL" id="NYG34738.1"/>
    </source>
</evidence>